<dbReference type="GO" id="GO:0000978">
    <property type="term" value="F:RNA polymerase II cis-regulatory region sequence-specific DNA binding"/>
    <property type="evidence" value="ECO:0007669"/>
    <property type="project" value="TreeGrafter"/>
</dbReference>
<keyword evidence="10" id="KW-0539">Nucleus</keyword>
<feature type="domain" description="BHLH" evidence="12">
    <location>
        <begin position="72"/>
        <end position="125"/>
    </location>
</feature>
<keyword evidence="9" id="KW-0804">Transcription</keyword>
<dbReference type="AlphaFoldDB" id="A0A3P7NV94"/>
<dbReference type="Gene3D" id="4.10.280.10">
    <property type="entry name" value="Helix-loop-helix DNA-binding domain"/>
    <property type="match status" value="1"/>
</dbReference>
<evidence type="ECO:0000256" key="3">
    <source>
        <dbReference type="ARBA" id="ARBA00022692"/>
    </source>
</evidence>
<keyword evidence="8" id="KW-0472">Membrane</keyword>
<feature type="region of interest" description="Disordered" evidence="11">
    <location>
        <begin position="180"/>
        <end position="235"/>
    </location>
</feature>
<evidence type="ECO:0000256" key="7">
    <source>
        <dbReference type="ARBA" id="ARBA00023125"/>
    </source>
</evidence>
<dbReference type="Proteomes" id="UP000281553">
    <property type="component" value="Unassembled WGS sequence"/>
</dbReference>
<evidence type="ECO:0000256" key="9">
    <source>
        <dbReference type="ARBA" id="ARBA00023163"/>
    </source>
</evidence>
<keyword evidence="4" id="KW-0256">Endoplasmic reticulum</keyword>
<evidence type="ECO:0000256" key="2">
    <source>
        <dbReference type="ARBA" id="ARBA00004477"/>
    </source>
</evidence>
<dbReference type="PROSITE" id="PS50888">
    <property type="entry name" value="BHLH"/>
    <property type="match status" value="1"/>
</dbReference>
<evidence type="ECO:0000256" key="6">
    <source>
        <dbReference type="ARBA" id="ARBA00023015"/>
    </source>
</evidence>
<comment type="subcellular location">
    <subcellularLocation>
        <location evidence="2">Endoplasmic reticulum membrane</location>
        <topology evidence="2">Multi-pass membrane protein</topology>
    </subcellularLocation>
    <subcellularLocation>
        <location evidence="1">Nucleus</location>
    </subcellularLocation>
</comment>
<dbReference type="PANTHER" id="PTHR46062:SF1">
    <property type="entry name" value="LP12374P"/>
    <property type="match status" value="1"/>
</dbReference>
<dbReference type="PANTHER" id="PTHR46062">
    <property type="entry name" value="STEROL REGULATORY ELEMENT-BINDING PROTEIN"/>
    <property type="match status" value="1"/>
</dbReference>
<evidence type="ECO:0000256" key="5">
    <source>
        <dbReference type="ARBA" id="ARBA00022989"/>
    </source>
</evidence>
<evidence type="ECO:0000259" key="12">
    <source>
        <dbReference type="PROSITE" id="PS50888"/>
    </source>
</evidence>
<feature type="compositionally biased region" description="Polar residues" evidence="11">
    <location>
        <begin position="212"/>
        <end position="222"/>
    </location>
</feature>
<keyword evidence="6" id="KW-0805">Transcription regulation</keyword>
<evidence type="ECO:0000256" key="11">
    <source>
        <dbReference type="SAM" id="MobiDB-lite"/>
    </source>
</evidence>
<evidence type="ECO:0000256" key="1">
    <source>
        <dbReference type="ARBA" id="ARBA00004123"/>
    </source>
</evidence>
<keyword evidence="3" id="KW-0812">Transmembrane</keyword>
<dbReference type="GO" id="GO:0005634">
    <property type="term" value="C:nucleus"/>
    <property type="evidence" value="ECO:0007669"/>
    <property type="project" value="UniProtKB-SubCell"/>
</dbReference>
<dbReference type="OrthoDB" id="2133190at2759"/>
<evidence type="ECO:0000256" key="10">
    <source>
        <dbReference type="ARBA" id="ARBA00023242"/>
    </source>
</evidence>
<evidence type="ECO:0000256" key="8">
    <source>
        <dbReference type="ARBA" id="ARBA00023136"/>
    </source>
</evidence>
<organism evidence="13 14">
    <name type="scientific">Dibothriocephalus latus</name>
    <name type="common">Fish tapeworm</name>
    <name type="synonym">Diphyllobothrium latum</name>
    <dbReference type="NCBI Taxonomy" id="60516"/>
    <lineage>
        <taxon>Eukaryota</taxon>
        <taxon>Metazoa</taxon>
        <taxon>Spiralia</taxon>
        <taxon>Lophotrochozoa</taxon>
        <taxon>Platyhelminthes</taxon>
        <taxon>Cestoda</taxon>
        <taxon>Eucestoda</taxon>
        <taxon>Diphyllobothriidea</taxon>
        <taxon>Diphyllobothriidae</taxon>
        <taxon>Dibothriocephalus</taxon>
    </lineage>
</organism>
<dbReference type="SUPFAM" id="SSF47459">
    <property type="entry name" value="HLH, helix-loop-helix DNA-binding domain"/>
    <property type="match status" value="1"/>
</dbReference>
<keyword evidence="7" id="KW-0238">DNA-binding</keyword>
<feature type="compositionally biased region" description="Low complexity" evidence="11">
    <location>
        <begin position="180"/>
        <end position="211"/>
    </location>
</feature>
<proteinExistence type="predicted"/>
<dbReference type="GO" id="GO:0046983">
    <property type="term" value="F:protein dimerization activity"/>
    <property type="evidence" value="ECO:0007669"/>
    <property type="project" value="InterPro"/>
</dbReference>
<dbReference type="Pfam" id="PF00010">
    <property type="entry name" value="HLH"/>
    <property type="match status" value="1"/>
</dbReference>
<evidence type="ECO:0000313" key="14">
    <source>
        <dbReference type="Proteomes" id="UP000281553"/>
    </source>
</evidence>
<dbReference type="GO" id="GO:0005789">
    <property type="term" value="C:endoplasmic reticulum membrane"/>
    <property type="evidence" value="ECO:0007669"/>
    <property type="project" value="UniProtKB-SubCell"/>
</dbReference>
<protein>
    <recommendedName>
        <fullName evidence="12">BHLH domain-containing protein</fullName>
    </recommendedName>
</protein>
<dbReference type="InterPro" id="IPR011598">
    <property type="entry name" value="bHLH_dom"/>
</dbReference>
<name>A0A3P7NV94_DIBLA</name>
<dbReference type="InterPro" id="IPR036638">
    <property type="entry name" value="HLH_DNA-bd_sf"/>
</dbReference>
<dbReference type="SMART" id="SM00353">
    <property type="entry name" value="HLH"/>
    <property type="match status" value="1"/>
</dbReference>
<evidence type="ECO:0000313" key="13">
    <source>
        <dbReference type="EMBL" id="VDN12789.1"/>
    </source>
</evidence>
<evidence type="ECO:0000256" key="4">
    <source>
        <dbReference type="ARBA" id="ARBA00022824"/>
    </source>
</evidence>
<dbReference type="GO" id="GO:0000981">
    <property type="term" value="F:DNA-binding transcription factor activity, RNA polymerase II-specific"/>
    <property type="evidence" value="ECO:0007669"/>
    <property type="project" value="TreeGrafter"/>
</dbReference>
<dbReference type="EMBL" id="UYRU01054745">
    <property type="protein sequence ID" value="VDN12789.1"/>
    <property type="molecule type" value="Genomic_DNA"/>
</dbReference>
<reference evidence="13 14" key="1">
    <citation type="submission" date="2018-11" db="EMBL/GenBank/DDBJ databases">
        <authorList>
            <consortium name="Pathogen Informatics"/>
        </authorList>
    </citation>
    <scope>NUCLEOTIDE SEQUENCE [LARGE SCALE GENOMIC DNA]</scope>
</reference>
<sequence>MSVDIIDGAMNQSPGRLCTFPRSLVGSNIQDGMAQTQNVLSLNSSNSKEFSYAHEARDFDANEKRLSGGKNSRKSPHNAIEKRYRQSINGKIDELRDLLNANCSDDLKANKSAVLRRAIDRIRLLEKENECLRMRLSALLNGFAFSTGEYVLGFTSAPSLVESGWTDLSAAHPAVEQYNESSSSGISSPSSGGSISLPSASSFSPSEFSAATNSSQSPNSDYYLQPGKRRGGFTV</sequence>
<keyword evidence="5" id="KW-1133">Transmembrane helix</keyword>
<gene>
    <name evidence="13" type="ORF">DILT_LOCUS8620</name>
</gene>
<accession>A0A3P7NV94</accession>
<keyword evidence="14" id="KW-1185">Reference proteome</keyword>